<keyword evidence="2" id="KW-0812">Transmembrane</keyword>
<sequence length="89" mass="9795">MAAMRGILSSTPSLGSIRLLLGSKLLLLIQAWIVLRSDRLLNGMLWFVVGAIVVIAVLCLVGAVIGEPDDSADDHNRPWRRRAEGRHHE</sequence>
<evidence type="ECO:0000313" key="3">
    <source>
        <dbReference type="EMBL" id="QOT72254.1"/>
    </source>
</evidence>
<dbReference type="Proteomes" id="UP000593663">
    <property type="component" value="Chromosome 1"/>
</dbReference>
<protein>
    <submittedName>
        <fullName evidence="3">Uncharacterized protein</fullName>
    </submittedName>
</protein>
<reference evidence="4" key="1">
    <citation type="submission" date="2020-08" db="EMBL/GenBank/DDBJ databases">
        <title>Complete genome sequence of Sphingobium barthaii strain KK22, a high-molecular-weight polycyclic aromatic hydrocarbon-degrading soil bacterium.</title>
        <authorList>
            <person name="Mori J.F."/>
            <person name="Kanaly R.A."/>
        </authorList>
    </citation>
    <scope>NUCLEOTIDE SEQUENCE [LARGE SCALE GENOMIC DNA]</scope>
    <source>
        <strain evidence="4">KK22</strain>
    </source>
</reference>
<organism evidence="3 4">
    <name type="scientific">Sphingobium fuliginis (strain ATCC 27551)</name>
    <dbReference type="NCBI Taxonomy" id="336203"/>
    <lineage>
        <taxon>Bacteria</taxon>
        <taxon>Pseudomonadati</taxon>
        <taxon>Pseudomonadota</taxon>
        <taxon>Alphaproteobacteria</taxon>
        <taxon>Sphingomonadales</taxon>
        <taxon>Sphingomonadaceae</taxon>
        <taxon>Sphingobium</taxon>
    </lineage>
</organism>
<dbReference type="AlphaFoldDB" id="A0A7M2GHQ6"/>
<keyword evidence="2" id="KW-0472">Membrane</keyword>
<dbReference type="EMBL" id="CP060035">
    <property type="protein sequence ID" value="QOT72254.1"/>
    <property type="molecule type" value="Genomic_DNA"/>
</dbReference>
<evidence type="ECO:0000313" key="4">
    <source>
        <dbReference type="Proteomes" id="UP000593663"/>
    </source>
</evidence>
<dbReference type="KEGG" id="sbar:H5V43_03650"/>
<feature type="transmembrane region" description="Helical" evidence="2">
    <location>
        <begin position="15"/>
        <end position="35"/>
    </location>
</feature>
<gene>
    <name evidence="3" type="ORF">H5V43_03650</name>
</gene>
<keyword evidence="2" id="KW-1133">Transmembrane helix</keyword>
<dbReference type="RefSeq" id="WP_052816718.1">
    <property type="nucleotide sequence ID" value="NZ_BATN01000059.1"/>
</dbReference>
<name>A0A7M2GHQ6_SPHSA</name>
<feature type="compositionally biased region" description="Basic residues" evidence="1">
    <location>
        <begin position="78"/>
        <end position="89"/>
    </location>
</feature>
<evidence type="ECO:0000256" key="1">
    <source>
        <dbReference type="SAM" id="MobiDB-lite"/>
    </source>
</evidence>
<accession>A0A7M2GHQ6</accession>
<proteinExistence type="predicted"/>
<evidence type="ECO:0000256" key="2">
    <source>
        <dbReference type="SAM" id="Phobius"/>
    </source>
</evidence>
<feature type="region of interest" description="Disordered" evidence="1">
    <location>
        <begin position="66"/>
        <end position="89"/>
    </location>
</feature>
<feature type="transmembrane region" description="Helical" evidence="2">
    <location>
        <begin position="44"/>
        <end position="65"/>
    </location>
</feature>